<evidence type="ECO:0000313" key="2">
    <source>
        <dbReference type="Proteomes" id="UP001157502"/>
    </source>
</evidence>
<keyword evidence="2" id="KW-1185">Reference proteome</keyword>
<sequence length="550" mass="57979">MPSSTIRRSVKNMVNNYSDAEKKVREATSNDPWGPSSSVMSEVADLTYNVVAFSEIMSMIWRRLNDHGKNWRHVYKALTLLDYLIKTGSERVALQCKENVFAIQTLKDFQFVDRDGKDQGINVREKSKQLVVLLKDEDRLKGERSQALKTKERMAQVSTTGTMASGQGFGRGSSQPNLSTSYSEECGKSEGSPASYHGSTSPVPGSELEQARPQTSGEEELQLQLALAMSREAAEQEERMRRGDDLRLQMALEESRKGGGPLGAIGSGKQAKKKKEPQSSLLDLMDVPEGDSSDPWGAAGGATAPDPWGSYGAAPKPVAPVDPWGPPPASVHPIKGNDPWGASIAPALDPWGSGGTQPKTSNTAGGFDMFSSSNGTSTEDLSDFDLCRPSVLSGDGRGLSSAGAGDLFDPMPSRKTPESFLGPNAALVNLDSLVTKPLQPAPIVNPFLAAAGAAPLSTPQVNPFQLGQPAPPTLNQMRVSPMPGMGAGFGSMSDPMPLSSLPPQKGLAPMGLLVPGIGVGVAGGPSSMPQPLVSSASGTQQPPGTNPFLL</sequence>
<proteinExistence type="predicted"/>
<evidence type="ECO:0000313" key="1">
    <source>
        <dbReference type="EMBL" id="KAJ7992041.1"/>
    </source>
</evidence>
<protein>
    <submittedName>
        <fullName evidence="1">Uncharacterized protein</fullName>
    </submittedName>
</protein>
<reference evidence="1" key="1">
    <citation type="submission" date="2021-05" db="EMBL/GenBank/DDBJ databases">
        <authorList>
            <person name="Pan Q."/>
            <person name="Jouanno E."/>
            <person name="Zahm M."/>
            <person name="Klopp C."/>
            <person name="Cabau C."/>
            <person name="Louis A."/>
            <person name="Berthelot C."/>
            <person name="Parey E."/>
            <person name="Roest Crollius H."/>
            <person name="Montfort J."/>
            <person name="Robinson-Rechavi M."/>
            <person name="Bouchez O."/>
            <person name="Lampietro C."/>
            <person name="Lopez Roques C."/>
            <person name="Donnadieu C."/>
            <person name="Postlethwait J."/>
            <person name="Bobe J."/>
            <person name="Dillon D."/>
            <person name="Chandos A."/>
            <person name="von Hippel F."/>
            <person name="Guiguen Y."/>
        </authorList>
    </citation>
    <scope>NUCLEOTIDE SEQUENCE</scope>
    <source>
        <strain evidence="1">YG-Jan2019</strain>
    </source>
</reference>
<gene>
    <name evidence="1" type="ORF">DPEC_G00274460</name>
</gene>
<name>A0ACC2FL41_DALPE</name>
<dbReference type="EMBL" id="CM055752">
    <property type="protein sequence ID" value="KAJ7992041.1"/>
    <property type="molecule type" value="Genomic_DNA"/>
</dbReference>
<dbReference type="Proteomes" id="UP001157502">
    <property type="component" value="Chromosome 25"/>
</dbReference>
<comment type="caution">
    <text evidence="1">The sequence shown here is derived from an EMBL/GenBank/DDBJ whole genome shotgun (WGS) entry which is preliminary data.</text>
</comment>
<accession>A0ACC2FL41</accession>
<organism evidence="1 2">
    <name type="scientific">Dallia pectoralis</name>
    <name type="common">Alaska blackfish</name>
    <dbReference type="NCBI Taxonomy" id="75939"/>
    <lineage>
        <taxon>Eukaryota</taxon>
        <taxon>Metazoa</taxon>
        <taxon>Chordata</taxon>
        <taxon>Craniata</taxon>
        <taxon>Vertebrata</taxon>
        <taxon>Euteleostomi</taxon>
        <taxon>Actinopterygii</taxon>
        <taxon>Neopterygii</taxon>
        <taxon>Teleostei</taxon>
        <taxon>Protacanthopterygii</taxon>
        <taxon>Esociformes</taxon>
        <taxon>Umbridae</taxon>
        <taxon>Dallia</taxon>
    </lineage>
</organism>